<gene>
    <name evidence="1" type="ORF">McpAg1_06560</name>
</gene>
<dbReference type="AlphaFoldDB" id="A0AAE4MCA2"/>
<dbReference type="RefSeq" id="WP_338093866.1">
    <property type="nucleotide sequence ID" value="NZ_JAWDKA010000003.1"/>
</dbReference>
<organism evidence="1 2">
    <name type="scientific">Methanorbis furvi</name>
    <dbReference type="NCBI Taxonomy" id="3028299"/>
    <lineage>
        <taxon>Archaea</taxon>
        <taxon>Methanobacteriati</taxon>
        <taxon>Methanobacteriota</taxon>
        <taxon>Stenosarchaea group</taxon>
        <taxon>Methanomicrobia</taxon>
        <taxon>Methanomicrobiales</taxon>
        <taxon>Methanocorpusculaceae</taxon>
        <taxon>Methanorbis</taxon>
    </lineage>
</organism>
<dbReference type="Pfam" id="PF09872">
    <property type="entry name" value="DUF2099"/>
    <property type="match status" value="1"/>
</dbReference>
<accession>A0AAE4MCA2</accession>
<sequence>MTDEHIIEAIGMTRVVIRDGVVVETGEPKIHSCPLAKRFAKPVDPITSAAVADNITARIDRFGMCTKNREVLDKETFVLFGASELMTTGLRTGRIDAAVIACDGAGTVIVRSPELVQGIGGRMSGLVSTTPYPEVIARIEEAGGFVVNKKTGAMDAHAGLAKAKEMGWTKVAVTIAGFQHELAEEIRATYPNALIIAVHTSSVASLEDALRLAKASDLVFSCASKYVREAAASCALVQGGVGVPVFATSKPGKMIIMDRLIETDQPILVKNTRLPVSDMGSIPDPLI</sequence>
<dbReference type="InterPro" id="IPR009181">
    <property type="entry name" value="Methan_mark_8"/>
</dbReference>
<name>A0AAE4MCA2_9EURY</name>
<dbReference type="NCBIfam" id="TIGR03275">
    <property type="entry name" value="methan_mark_8"/>
    <property type="match status" value="1"/>
</dbReference>
<dbReference type="PIRSF" id="PIRSF004929">
    <property type="entry name" value="UCP004929"/>
    <property type="match status" value="1"/>
</dbReference>
<dbReference type="Proteomes" id="UP001273136">
    <property type="component" value="Unassembled WGS sequence"/>
</dbReference>
<evidence type="ECO:0000313" key="1">
    <source>
        <dbReference type="EMBL" id="MDV0441465.1"/>
    </source>
</evidence>
<keyword evidence="2" id="KW-1185">Reference proteome</keyword>
<comment type="caution">
    <text evidence="1">The sequence shown here is derived from an EMBL/GenBank/DDBJ whole genome shotgun (WGS) entry which is preliminary data.</text>
</comment>
<reference evidence="1" key="1">
    <citation type="submission" date="2023-06" db="EMBL/GenBank/DDBJ databases">
        <title>Genome sequence of Methancorpusculaceae sp. Ag1.</title>
        <authorList>
            <person name="Protasov E."/>
            <person name="Platt K."/>
            <person name="Poehlein A."/>
            <person name="Daniel R."/>
            <person name="Brune A."/>
        </authorList>
    </citation>
    <scope>NUCLEOTIDE SEQUENCE</scope>
    <source>
        <strain evidence="1">Ag1</strain>
    </source>
</reference>
<dbReference type="EMBL" id="JAWDKA010000003">
    <property type="protein sequence ID" value="MDV0441465.1"/>
    <property type="molecule type" value="Genomic_DNA"/>
</dbReference>
<evidence type="ECO:0000313" key="2">
    <source>
        <dbReference type="Proteomes" id="UP001273136"/>
    </source>
</evidence>
<protein>
    <recommendedName>
        <fullName evidence="3">Methanogenesis marker protein 8</fullName>
    </recommendedName>
</protein>
<evidence type="ECO:0008006" key="3">
    <source>
        <dbReference type="Google" id="ProtNLM"/>
    </source>
</evidence>
<proteinExistence type="predicted"/>